<evidence type="ECO:0000259" key="1">
    <source>
        <dbReference type="Pfam" id="PF01869"/>
    </source>
</evidence>
<dbReference type="STRING" id="1469647.BC351_28165"/>
<dbReference type="Pfam" id="PF01869">
    <property type="entry name" value="BcrAD_BadFG"/>
    <property type="match status" value="1"/>
</dbReference>
<organism evidence="2 3">
    <name type="scientific">Paenibacillus ferrarius</name>
    <dbReference type="NCBI Taxonomy" id="1469647"/>
    <lineage>
        <taxon>Bacteria</taxon>
        <taxon>Bacillati</taxon>
        <taxon>Bacillota</taxon>
        <taxon>Bacilli</taxon>
        <taxon>Bacillales</taxon>
        <taxon>Paenibacillaceae</taxon>
        <taxon>Paenibacillus</taxon>
    </lineage>
</organism>
<dbReference type="AlphaFoldDB" id="A0A1V4HHQ3"/>
<comment type="caution">
    <text evidence="2">The sequence shown here is derived from an EMBL/GenBank/DDBJ whole genome shotgun (WGS) entry which is preliminary data.</text>
</comment>
<name>A0A1V4HHQ3_9BACL</name>
<dbReference type="EMBL" id="MBTG01000016">
    <property type="protein sequence ID" value="OPH56373.1"/>
    <property type="molecule type" value="Genomic_DNA"/>
</dbReference>
<sequence length="328" mass="35483">MNYYLGVDAGATKTYAILTDETGNWLASGRSGPGNHQINVDLANSNIKDAVFQALNQANLQPADIRIAWFGLAGADREADYRILRPMIQSYGFANAHIVCDTIIAMRAGTAKPYGAVLICGTGMNAAGINKQGQMFQCGGFGYAFGDFGGGSELSIEAFRTVIRAWEGRIKPTLLTDLILQTLGYGSVEDMFHHFLDLHKRIPSDLTKLIFDAAARGDQASIQILQKQGAELGLSARAVIERLHMQEENFDLVLAGSVLTKGNGQFIHPYIAKEVREAAPGCQLNILTVEPVVGSILLAMEKDGMTIAASTYEKLGQITNIKGVVYHE</sequence>
<evidence type="ECO:0000313" key="2">
    <source>
        <dbReference type="EMBL" id="OPH56373.1"/>
    </source>
</evidence>
<dbReference type="PANTHER" id="PTHR43190:SF3">
    <property type="entry name" value="N-ACETYL-D-GLUCOSAMINE KINASE"/>
    <property type="match status" value="1"/>
</dbReference>
<accession>A0A1V4HHQ3</accession>
<dbReference type="PANTHER" id="PTHR43190">
    <property type="entry name" value="N-ACETYL-D-GLUCOSAMINE KINASE"/>
    <property type="match status" value="1"/>
</dbReference>
<dbReference type="OrthoDB" id="9772633at2"/>
<evidence type="ECO:0000313" key="3">
    <source>
        <dbReference type="Proteomes" id="UP000190626"/>
    </source>
</evidence>
<feature type="domain" description="ATPase BadF/BadG/BcrA/BcrD type" evidence="1">
    <location>
        <begin position="5"/>
        <end position="299"/>
    </location>
</feature>
<dbReference type="Proteomes" id="UP000190626">
    <property type="component" value="Unassembled WGS sequence"/>
</dbReference>
<dbReference type="InterPro" id="IPR002731">
    <property type="entry name" value="ATPase_BadF"/>
</dbReference>
<dbReference type="SUPFAM" id="SSF53067">
    <property type="entry name" value="Actin-like ATPase domain"/>
    <property type="match status" value="2"/>
</dbReference>
<keyword evidence="3" id="KW-1185">Reference proteome</keyword>
<dbReference type="RefSeq" id="WP_079414277.1">
    <property type="nucleotide sequence ID" value="NZ_MBTG01000016.1"/>
</dbReference>
<reference evidence="3" key="1">
    <citation type="submission" date="2016-07" db="EMBL/GenBank/DDBJ databases">
        <authorList>
            <person name="Florea S."/>
            <person name="Webb J.S."/>
            <person name="Jaromczyk J."/>
            <person name="Schardl C.L."/>
        </authorList>
    </citation>
    <scope>NUCLEOTIDE SEQUENCE [LARGE SCALE GENOMIC DNA]</scope>
    <source>
        <strain evidence="3">CY1</strain>
    </source>
</reference>
<dbReference type="Gene3D" id="3.30.420.40">
    <property type="match status" value="2"/>
</dbReference>
<dbReference type="CDD" id="cd24007">
    <property type="entry name" value="ASKHA_NBD_eukNAGK-like"/>
    <property type="match status" value="1"/>
</dbReference>
<dbReference type="InterPro" id="IPR043129">
    <property type="entry name" value="ATPase_NBD"/>
</dbReference>
<protein>
    <submittedName>
        <fullName evidence="2">ATPase</fullName>
    </submittedName>
</protein>
<gene>
    <name evidence="2" type="ORF">BC351_28165</name>
</gene>
<proteinExistence type="predicted"/>
<dbReference type="InterPro" id="IPR052519">
    <property type="entry name" value="Euk-type_GlcNAc_Kinase"/>
</dbReference>